<comment type="subcellular location">
    <subcellularLocation>
        <location evidence="1">Cytoplasm</location>
        <location evidence="1">P-body</location>
    </subcellularLocation>
</comment>
<evidence type="ECO:0000256" key="2">
    <source>
        <dbReference type="ARBA" id="ARBA00009639"/>
    </source>
</evidence>
<proteinExistence type="inferred from homology"/>
<keyword evidence="6" id="KW-0175">Coiled coil</keyword>
<dbReference type="InterPro" id="IPR044938">
    <property type="entry name" value="EDC4_C_sf"/>
</dbReference>
<dbReference type="EMBL" id="JABVXQ010000014">
    <property type="protein sequence ID" value="KAF6077358.1"/>
    <property type="molecule type" value="Genomic_DNA"/>
</dbReference>
<evidence type="ECO:0000313" key="10">
    <source>
        <dbReference type="Proteomes" id="UP000664940"/>
    </source>
</evidence>
<gene>
    <name evidence="9" type="ORF">HJG60_004236</name>
</gene>
<comment type="caution">
    <text evidence="9">The sequence shown here is derived from an EMBL/GenBank/DDBJ whole genome shotgun (WGS) entry which is preliminary data.</text>
</comment>
<accession>A0A833YD93</accession>
<dbReference type="GO" id="GO:0031087">
    <property type="term" value="P:deadenylation-independent decapping of nuclear-transcribed mRNA"/>
    <property type="evidence" value="ECO:0007669"/>
    <property type="project" value="InterPro"/>
</dbReference>
<feature type="region of interest" description="Disordered" evidence="7">
    <location>
        <begin position="64"/>
        <end position="96"/>
    </location>
</feature>
<dbReference type="PANTHER" id="PTHR15598">
    <property type="entry name" value="ENHANCER OF MRNA-DECAPPING PROTEIN 4"/>
    <property type="match status" value="1"/>
</dbReference>
<name>A0A833YD93_9CHIR</name>
<evidence type="ECO:0000256" key="1">
    <source>
        <dbReference type="ARBA" id="ARBA00004201"/>
    </source>
</evidence>
<dbReference type="PANTHER" id="PTHR15598:SF5">
    <property type="entry name" value="ENHANCER OF MRNA-DECAPPING PROTEIN 4"/>
    <property type="match status" value="1"/>
</dbReference>
<evidence type="ECO:0000259" key="8">
    <source>
        <dbReference type="Pfam" id="PF21289"/>
    </source>
</evidence>
<evidence type="ECO:0000256" key="5">
    <source>
        <dbReference type="ARBA" id="ARBA00022737"/>
    </source>
</evidence>
<evidence type="ECO:0000256" key="7">
    <source>
        <dbReference type="SAM" id="MobiDB-lite"/>
    </source>
</evidence>
<dbReference type="Gene3D" id="1.10.220.100">
    <property type="entry name" value="conserved c-terminal region of ge- 1"/>
    <property type="match status" value="1"/>
</dbReference>
<protein>
    <submittedName>
        <fullName evidence="9">Enhancer of mRNA decapping 4</fullName>
    </submittedName>
</protein>
<sequence>MAYRKSTRAWPSTDHLIICCNNMTARTPVLNKVTMTMRWPASPLLRGALAPKFPLHGCLPRTGRLRDPLGPHPSSRRRAKKMMGRRGPGTRERGGPQATCMTWPEVLLAYGRDSAMESRLTERQVSEQTPFLLLGLLSEGGEEIWAIPWSSVWGQVGQVSCNYRCCWQVAEPSEDWPALIWQQQRELLELRHSQEELLQRLCSQLEGLQSTVTGHVERALESRHEQEQRRLERALAEGQQRGGQLQEQLTQQLSQALSSAVAGRLERSIRDEIKKTVPPCVSRSLEPVAGQLSTSVATKLTAVEGSMKENISKLLKSKNLTDAIARAAADTLQGPMQAAYREAFQSVVLPAFEKSCQAMFQQINDSFRLGTQEYLQQLESHMKSRKAREQEAREPVLAQLRGLVSTLQGATEQMAATVSSSVRAEVQHQLHLAVGSLQESILAQVQRIVKGEVSVALKEQQAAVTSSIMQAMRSAAGTPVPAAHLDCQAQQAHILQLLQQGHLNQAFQQALTAADLNLVLYVCETVDPGQVFGQPPCPLSQPVLLSLIQQLASDLGTRTDLKLSYLEDAVMHLDHSDPITRDHMGSVMAQVRQKLFQFLQAEPHNSLGKAARRLSLMLHGLVTPSLP</sequence>
<organism evidence="9 10">
    <name type="scientific">Phyllostomus discolor</name>
    <name type="common">pale spear-nosed bat</name>
    <dbReference type="NCBI Taxonomy" id="89673"/>
    <lineage>
        <taxon>Eukaryota</taxon>
        <taxon>Metazoa</taxon>
        <taxon>Chordata</taxon>
        <taxon>Craniata</taxon>
        <taxon>Vertebrata</taxon>
        <taxon>Euteleostomi</taxon>
        <taxon>Mammalia</taxon>
        <taxon>Eutheria</taxon>
        <taxon>Laurasiatheria</taxon>
        <taxon>Chiroptera</taxon>
        <taxon>Yangochiroptera</taxon>
        <taxon>Phyllostomidae</taxon>
        <taxon>Phyllostominae</taxon>
        <taxon>Phyllostomus</taxon>
    </lineage>
</organism>
<dbReference type="InterPro" id="IPR049404">
    <property type="entry name" value="EDC4_C"/>
</dbReference>
<reference evidence="9 10" key="1">
    <citation type="journal article" date="2020" name="Nature">
        <title>Six reference-quality genomes reveal evolution of bat adaptations.</title>
        <authorList>
            <person name="Jebb D."/>
            <person name="Huang Z."/>
            <person name="Pippel M."/>
            <person name="Hughes G.M."/>
            <person name="Lavrichenko K."/>
            <person name="Devanna P."/>
            <person name="Winkler S."/>
            <person name="Jermiin L.S."/>
            <person name="Skirmuntt E.C."/>
            <person name="Katzourakis A."/>
            <person name="Burkitt-Gray L."/>
            <person name="Ray D.A."/>
            <person name="Sullivan K.A.M."/>
            <person name="Roscito J.G."/>
            <person name="Kirilenko B.M."/>
            <person name="Davalos L.M."/>
            <person name="Corthals A.P."/>
            <person name="Power M.L."/>
            <person name="Jones G."/>
            <person name="Ransome R.D."/>
            <person name="Dechmann D.K.N."/>
            <person name="Locatelli A.G."/>
            <person name="Puechmaille S.J."/>
            <person name="Fedrigo O."/>
            <person name="Jarvis E.D."/>
            <person name="Hiller M."/>
            <person name="Vernes S.C."/>
            <person name="Myers E.W."/>
            <person name="Teeling E.C."/>
        </authorList>
    </citation>
    <scope>NUCLEOTIDE SEQUENCE [LARGE SCALE GENOMIC DNA]</scope>
    <source>
        <strain evidence="9">Bat1K_MPI-CBG_1</strain>
    </source>
</reference>
<feature type="domain" description="Enhancer of mRNA-decapping protein 4 C-terminal" evidence="8">
    <location>
        <begin position="494"/>
        <end position="614"/>
    </location>
</feature>
<evidence type="ECO:0000256" key="3">
    <source>
        <dbReference type="ARBA" id="ARBA00022490"/>
    </source>
</evidence>
<keyword evidence="5" id="KW-0677">Repeat</keyword>
<dbReference type="GO" id="GO:0000932">
    <property type="term" value="C:P-body"/>
    <property type="evidence" value="ECO:0007669"/>
    <property type="project" value="UniProtKB-SubCell"/>
</dbReference>
<dbReference type="Proteomes" id="UP000664940">
    <property type="component" value="Unassembled WGS sequence"/>
</dbReference>
<dbReference type="FunFam" id="1.10.220.100:FF:000001">
    <property type="entry name" value="Enhancer of mRNA-decapping protein 4"/>
    <property type="match status" value="1"/>
</dbReference>
<feature type="compositionally biased region" description="Basic residues" evidence="7">
    <location>
        <begin position="74"/>
        <end position="84"/>
    </location>
</feature>
<comment type="similarity">
    <text evidence="2">Belongs to the WD repeat EDC4 family.</text>
</comment>
<keyword evidence="3" id="KW-0963">Cytoplasm</keyword>
<dbReference type="InterPro" id="IPR045152">
    <property type="entry name" value="EDC4-like"/>
</dbReference>
<dbReference type="Gene3D" id="6.10.140.270">
    <property type="match status" value="1"/>
</dbReference>
<evidence type="ECO:0000313" key="9">
    <source>
        <dbReference type="EMBL" id="KAF6077358.1"/>
    </source>
</evidence>
<keyword evidence="4" id="KW-0853">WD repeat</keyword>
<dbReference type="Pfam" id="PF21289">
    <property type="entry name" value="EDC4_C"/>
    <property type="match status" value="1"/>
</dbReference>
<dbReference type="AlphaFoldDB" id="A0A833YD93"/>
<evidence type="ECO:0000256" key="4">
    <source>
        <dbReference type="ARBA" id="ARBA00022574"/>
    </source>
</evidence>
<evidence type="ECO:0000256" key="6">
    <source>
        <dbReference type="ARBA" id="ARBA00023054"/>
    </source>
</evidence>